<keyword evidence="3 7" id="KW-0812">Transmembrane</keyword>
<evidence type="ECO:0000313" key="11">
    <source>
        <dbReference type="RefSeq" id="XP_021842452.2"/>
    </source>
</evidence>
<evidence type="ECO:0000313" key="10">
    <source>
        <dbReference type="Proteomes" id="UP000813463"/>
    </source>
</evidence>
<keyword evidence="4" id="KW-0735">Signal-anchor</keyword>
<evidence type="ECO:0000259" key="8">
    <source>
        <dbReference type="Pfam" id="PF13839"/>
    </source>
</evidence>
<name>A0A9R0I4J9_SPIOL</name>
<keyword evidence="5 7" id="KW-1133">Transmembrane helix</keyword>
<dbReference type="GO" id="GO:0016020">
    <property type="term" value="C:membrane"/>
    <property type="evidence" value="ECO:0007669"/>
    <property type="project" value="UniProtKB-SubCell"/>
</dbReference>
<dbReference type="GeneID" id="110782593"/>
<evidence type="ECO:0000256" key="1">
    <source>
        <dbReference type="ARBA" id="ARBA00004167"/>
    </source>
</evidence>
<dbReference type="Pfam" id="PF14416">
    <property type="entry name" value="PMR5N"/>
    <property type="match status" value="1"/>
</dbReference>
<evidence type="ECO:0000256" key="7">
    <source>
        <dbReference type="SAM" id="Phobius"/>
    </source>
</evidence>
<feature type="domain" description="Trichome birefringence-like C-terminal" evidence="8">
    <location>
        <begin position="155"/>
        <end position="431"/>
    </location>
</feature>
<dbReference type="GO" id="GO:0016413">
    <property type="term" value="F:O-acetyltransferase activity"/>
    <property type="evidence" value="ECO:0000318"/>
    <property type="project" value="GO_Central"/>
</dbReference>
<dbReference type="Pfam" id="PF13839">
    <property type="entry name" value="PC-Esterase"/>
    <property type="match status" value="1"/>
</dbReference>
<dbReference type="PANTHER" id="PTHR32285">
    <property type="entry name" value="PROTEIN TRICHOME BIREFRINGENCE-LIKE 9-RELATED"/>
    <property type="match status" value="1"/>
</dbReference>
<dbReference type="Proteomes" id="UP000813463">
    <property type="component" value="Chromosome 4"/>
</dbReference>
<dbReference type="InterPro" id="IPR025846">
    <property type="entry name" value="TBL_N"/>
</dbReference>
<evidence type="ECO:0000259" key="9">
    <source>
        <dbReference type="Pfam" id="PF14416"/>
    </source>
</evidence>
<evidence type="ECO:0000256" key="4">
    <source>
        <dbReference type="ARBA" id="ARBA00022968"/>
    </source>
</evidence>
<organism evidence="10 11">
    <name type="scientific">Spinacia oleracea</name>
    <name type="common">Spinach</name>
    <dbReference type="NCBI Taxonomy" id="3562"/>
    <lineage>
        <taxon>Eukaryota</taxon>
        <taxon>Viridiplantae</taxon>
        <taxon>Streptophyta</taxon>
        <taxon>Embryophyta</taxon>
        <taxon>Tracheophyta</taxon>
        <taxon>Spermatophyta</taxon>
        <taxon>Magnoliopsida</taxon>
        <taxon>eudicotyledons</taxon>
        <taxon>Gunneridae</taxon>
        <taxon>Pentapetalae</taxon>
        <taxon>Caryophyllales</taxon>
        <taxon>Chenopodiaceae</taxon>
        <taxon>Chenopodioideae</taxon>
        <taxon>Anserineae</taxon>
        <taxon>Spinacia</taxon>
    </lineage>
</organism>
<dbReference type="InterPro" id="IPR026057">
    <property type="entry name" value="TBL_C"/>
</dbReference>
<dbReference type="AlphaFoldDB" id="A0A9R0I4J9"/>
<evidence type="ECO:0000256" key="6">
    <source>
        <dbReference type="ARBA" id="ARBA00023136"/>
    </source>
</evidence>
<comment type="similarity">
    <text evidence="2">Belongs to the PC-esterase family. TBL subfamily.</text>
</comment>
<feature type="transmembrane region" description="Helical" evidence="7">
    <location>
        <begin position="20"/>
        <end position="38"/>
    </location>
</feature>
<gene>
    <name evidence="11" type="primary">LOC110782593</name>
</gene>
<dbReference type="KEGG" id="soe:110782593"/>
<dbReference type="RefSeq" id="XP_021842452.2">
    <property type="nucleotide sequence ID" value="XM_021986760.2"/>
</dbReference>
<accession>A0A9R0I4J9</accession>
<keyword evidence="6 7" id="KW-0472">Membrane</keyword>
<evidence type="ECO:0000256" key="3">
    <source>
        <dbReference type="ARBA" id="ARBA00022692"/>
    </source>
</evidence>
<dbReference type="GO" id="GO:0005794">
    <property type="term" value="C:Golgi apparatus"/>
    <property type="evidence" value="ECO:0000318"/>
    <property type="project" value="GO_Central"/>
</dbReference>
<keyword evidence="10" id="KW-1185">Reference proteome</keyword>
<comment type="subcellular location">
    <subcellularLocation>
        <location evidence="1">Membrane</location>
        <topology evidence="1">Single-pass membrane protein</topology>
    </subcellularLocation>
</comment>
<reference evidence="10" key="1">
    <citation type="journal article" date="2021" name="Nat. Commun.">
        <title>Genomic analyses provide insights into spinach domestication and the genetic basis of agronomic traits.</title>
        <authorList>
            <person name="Cai X."/>
            <person name="Sun X."/>
            <person name="Xu C."/>
            <person name="Sun H."/>
            <person name="Wang X."/>
            <person name="Ge C."/>
            <person name="Zhang Z."/>
            <person name="Wang Q."/>
            <person name="Fei Z."/>
            <person name="Jiao C."/>
            <person name="Wang Q."/>
        </authorList>
    </citation>
    <scope>NUCLEOTIDE SEQUENCE [LARGE SCALE GENOMIC DNA]</scope>
    <source>
        <strain evidence="10">cv. Varoflay</strain>
    </source>
</reference>
<dbReference type="PANTHER" id="PTHR32285:SF38">
    <property type="entry name" value="OS01G0614300 PROTEIN"/>
    <property type="match status" value="1"/>
</dbReference>
<dbReference type="InterPro" id="IPR029962">
    <property type="entry name" value="TBL"/>
</dbReference>
<sequence>MYKTNQTPKMELKSSMNETWKVFSVGSFVGCLVLLLIFDKRHENTSLLAARNAMLQFAPFKLFDSSNLTVSPLLEASNTSISPPSLAMKDMELQKNKREKKCNMFDGRWVYSSEETPSYDSIKCPFLEEKMSCRMNGRPDFEYEKWRWEPTDCRIPLFNGTDMLERVRNKRMVIAGDSLNRNMWESLACLLYTSIPSSGFEVHAQKIVYKLLKAKDYNFTFEFYWTPFLVDFDTNHKSGKDVVVLDKVSPNFHQLKGADIMVFNSGHWWSHTGKLKSWDLFEYKGELMEEMPMELAYERAMRTWATWMENNVDKEKTTVYFRSISAEHKTRHNDQWCYNVTKPMADESYVSVYPKSLVDIIESTVNAISKPKVNYLNITKLSEYRIDAHPSVYRSMDWKNITQKIENVLGYADCSHWCLPGLPDTWNRLLYVSLFLDNSNMLS</sequence>
<feature type="domain" description="Trichome birefringence-like N-terminal" evidence="9">
    <location>
        <begin position="100"/>
        <end position="153"/>
    </location>
</feature>
<evidence type="ECO:0000256" key="2">
    <source>
        <dbReference type="ARBA" id="ARBA00007727"/>
    </source>
</evidence>
<protein>
    <submittedName>
        <fullName evidence="11">Protein trichome birefringence-like 40</fullName>
    </submittedName>
</protein>
<reference evidence="11" key="2">
    <citation type="submission" date="2025-08" db="UniProtKB">
        <authorList>
            <consortium name="RefSeq"/>
        </authorList>
    </citation>
    <scope>IDENTIFICATION</scope>
    <source>
        <tissue evidence="11">Leaf</tissue>
    </source>
</reference>
<evidence type="ECO:0000256" key="5">
    <source>
        <dbReference type="ARBA" id="ARBA00022989"/>
    </source>
</evidence>
<proteinExistence type="inferred from homology"/>